<proteinExistence type="predicted"/>
<dbReference type="HOGENOM" id="CLU_2814122_0_0_1"/>
<organism evidence="1 2">
    <name type="scientific">Suillus luteus UH-Slu-Lm8-n1</name>
    <dbReference type="NCBI Taxonomy" id="930992"/>
    <lineage>
        <taxon>Eukaryota</taxon>
        <taxon>Fungi</taxon>
        <taxon>Dikarya</taxon>
        <taxon>Basidiomycota</taxon>
        <taxon>Agaricomycotina</taxon>
        <taxon>Agaricomycetes</taxon>
        <taxon>Agaricomycetidae</taxon>
        <taxon>Boletales</taxon>
        <taxon>Suillineae</taxon>
        <taxon>Suillaceae</taxon>
        <taxon>Suillus</taxon>
    </lineage>
</organism>
<sequence>MLMKKGRSASSRSKQKSKDWYSIMPVTRKLKSVAVITKFFQKPDWVMVLIDPKLKCKLLVTPIRGSI</sequence>
<evidence type="ECO:0000313" key="2">
    <source>
        <dbReference type="Proteomes" id="UP000054485"/>
    </source>
</evidence>
<keyword evidence="2" id="KW-1185">Reference proteome</keyword>
<dbReference type="InParanoid" id="A0A0D0BAP9"/>
<reference evidence="1 2" key="1">
    <citation type="submission" date="2014-04" db="EMBL/GenBank/DDBJ databases">
        <authorList>
            <consortium name="DOE Joint Genome Institute"/>
            <person name="Kuo A."/>
            <person name="Ruytinx J."/>
            <person name="Rineau F."/>
            <person name="Colpaert J."/>
            <person name="Kohler A."/>
            <person name="Nagy L.G."/>
            <person name="Floudas D."/>
            <person name="Copeland A."/>
            <person name="Barry K.W."/>
            <person name="Cichocki N."/>
            <person name="Veneault-Fourrey C."/>
            <person name="LaButti K."/>
            <person name="Lindquist E.A."/>
            <person name="Lipzen A."/>
            <person name="Lundell T."/>
            <person name="Morin E."/>
            <person name="Murat C."/>
            <person name="Sun H."/>
            <person name="Tunlid A."/>
            <person name="Henrissat B."/>
            <person name="Grigoriev I.V."/>
            <person name="Hibbett D.S."/>
            <person name="Martin F."/>
            <person name="Nordberg H.P."/>
            <person name="Cantor M.N."/>
            <person name="Hua S.X."/>
        </authorList>
    </citation>
    <scope>NUCLEOTIDE SEQUENCE [LARGE SCALE GENOMIC DNA]</scope>
    <source>
        <strain evidence="1 2">UH-Slu-Lm8-n1</strain>
    </source>
</reference>
<dbReference type="AlphaFoldDB" id="A0A0D0BAP9"/>
<accession>A0A0D0BAP9</accession>
<name>A0A0D0BAP9_9AGAM</name>
<dbReference type="EMBL" id="KN835154">
    <property type="protein sequence ID" value="KIK46804.1"/>
    <property type="molecule type" value="Genomic_DNA"/>
</dbReference>
<gene>
    <name evidence="1" type="ORF">CY34DRAFT_799965</name>
</gene>
<dbReference type="Proteomes" id="UP000054485">
    <property type="component" value="Unassembled WGS sequence"/>
</dbReference>
<reference evidence="2" key="2">
    <citation type="submission" date="2015-01" db="EMBL/GenBank/DDBJ databases">
        <title>Evolutionary Origins and Diversification of the Mycorrhizal Mutualists.</title>
        <authorList>
            <consortium name="DOE Joint Genome Institute"/>
            <consortium name="Mycorrhizal Genomics Consortium"/>
            <person name="Kohler A."/>
            <person name="Kuo A."/>
            <person name="Nagy L.G."/>
            <person name="Floudas D."/>
            <person name="Copeland A."/>
            <person name="Barry K.W."/>
            <person name="Cichocki N."/>
            <person name="Veneault-Fourrey C."/>
            <person name="LaButti K."/>
            <person name="Lindquist E.A."/>
            <person name="Lipzen A."/>
            <person name="Lundell T."/>
            <person name="Morin E."/>
            <person name="Murat C."/>
            <person name="Riley R."/>
            <person name="Ohm R."/>
            <person name="Sun H."/>
            <person name="Tunlid A."/>
            <person name="Henrissat B."/>
            <person name="Grigoriev I.V."/>
            <person name="Hibbett D.S."/>
            <person name="Martin F."/>
        </authorList>
    </citation>
    <scope>NUCLEOTIDE SEQUENCE [LARGE SCALE GENOMIC DNA]</scope>
    <source>
        <strain evidence="2">UH-Slu-Lm8-n1</strain>
    </source>
</reference>
<evidence type="ECO:0000313" key="1">
    <source>
        <dbReference type="EMBL" id="KIK46804.1"/>
    </source>
</evidence>
<protein>
    <submittedName>
        <fullName evidence="1">Uncharacterized protein</fullName>
    </submittedName>
</protein>